<evidence type="ECO:0000313" key="2">
    <source>
        <dbReference type="EMBL" id="AFC85901.1"/>
    </source>
</evidence>
<sequence>MSLSIFASIGVRASAVVAGFAGSVVHIAVTEQMTRARALAAIVAGTGCAAYLPDYLVLHYQLPAPMTNSIAFVCGLCGLSVALRVQAMITSAFHGGNSK</sequence>
<accession>H8L657</accession>
<dbReference type="HOGENOM" id="CLU_2316165_0_0_6"/>
<keyword evidence="1" id="KW-0472">Membrane</keyword>
<keyword evidence="1" id="KW-1133">Transmembrane helix</keyword>
<dbReference type="RefSeq" id="WP_014402906.1">
    <property type="nucleotide sequence ID" value="NC_017033.1"/>
</dbReference>
<gene>
    <name evidence="2" type="ordered locus">Fraau_1479</name>
</gene>
<dbReference type="AlphaFoldDB" id="H8L657"/>
<dbReference type="Proteomes" id="UP000005234">
    <property type="component" value="Chromosome"/>
</dbReference>
<evidence type="ECO:0000256" key="1">
    <source>
        <dbReference type="SAM" id="Phobius"/>
    </source>
</evidence>
<dbReference type="STRING" id="767434.Fraau_1479"/>
<name>H8L657_FRAAD</name>
<keyword evidence="1" id="KW-0812">Transmembrane</keyword>
<feature type="transmembrane region" description="Helical" evidence="1">
    <location>
        <begin position="70"/>
        <end position="93"/>
    </location>
</feature>
<organism evidence="2 3">
    <name type="scientific">Frateuria aurantia (strain ATCC 33424 / DSM 6220 / KCTC 2777 / LMG 1558 / NBRC 3245 / NCIMB 13370)</name>
    <name type="common">Acetobacter aurantius</name>
    <dbReference type="NCBI Taxonomy" id="767434"/>
    <lineage>
        <taxon>Bacteria</taxon>
        <taxon>Pseudomonadati</taxon>
        <taxon>Pseudomonadota</taxon>
        <taxon>Gammaproteobacteria</taxon>
        <taxon>Lysobacterales</taxon>
        <taxon>Rhodanobacteraceae</taxon>
        <taxon>Frateuria</taxon>
    </lineage>
</organism>
<feature type="transmembrane region" description="Helical" evidence="1">
    <location>
        <begin position="6"/>
        <end position="29"/>
    </location>
</feature>
<evidence type="ECO:0008006" key="4">
    <source>
        <dbReference type="Google" id="ProtNLM"/>
    </source>
</evidence>
<dbReference type="EMBL" id="CP003350">
    <property type="protein sequence ID" value="AFC85901.1"/>
    <property type="molecule type" value="Genomic_DNA"/>
</dbReference>
<reference evidence="2" key="1">
    <citation type="submission" date="2012-02" db="EMBL/GenBank/DDBJ databases">
        <title>The complete genome of Frateuria aurantia DSM 6220.</title>
        <authorList>
            <consortium name="US DOE Joint Genome Institute (JGI-PGF)"/>
            <person name="Lucas S."/>
            <person name="Copeland A."/>
            <person name="Lapidus A."/>
            <person name="Glavina del Rio T."/>
            <person name="Dalin E."/>
            <person name="Tice H."/>
            <person name="Bruce D."/>
            <person name="Goodwin L."/>
            <person name="Pitluck S."/>
            <person name="Peters L."/>
            <person name="Ovchinnikova G."/>
            <person name="Teshima H."/>
            <person name="Kyrpides N."/>
            <person name="Mavromatis K."/>
            <person name="Ivanova N."/>
            <person name="Brettin T."/>
            <person name="Detter J.C."/>
            <person name="Han C."/>
            <person name="Larimer F."/>
            <person name="Land M."/>
            <person name="Hauser L."/>
            <person name="Markowitz V."/>
            <person name="Cheng J.-F."/>
            <person name="Hugenholtz P."/>
            <person name="Woyke T."/>
            <person name="Wu D."/>
            <person name="Brambilla E."/>
            <person name="Klenk H.-P."/>
            <person name="Eisen J.A."/>
        </authorList>
    </citation>
    <scope>NUCLEOTIDE SEQUENCE</scope>
    <source>
        <strain evidence="2">DSM 6220</strain>
    </source>
</reference>
<keyword evidence="3" id="KW-1185">Reference proteome</keyword>
<dbReference type="KEGG" id="fau:Fraau_1479"/>
<protein>
    <recommendedName>
        <fullName evidence="4">Phage holin</fullName>
    </recommendedName>
</protein>
<evidence type="ECO:0000313" key="3">
    <source>
        <dbReference type="Proteomes" id="UP000005234"/>
    </source>
</evidence>
<proteinExistence type="predicted"/>
<feature type="transmembrane region" description="Helical" evidence="1">
    <location>
        <begin position="38"/>
        <end position="58"/>
    </location>
</feature>